<keyword evidence="2" id="KW-1133">Transmembrane helix</keyword>
<dbReference type="SUPFAM" id="SSF82171">
    <property type="entry name" value="DPP6 N-terminal domain-like"/>
    <property type="match status" value="1"/>
</dbReference>
<dbReference type="InterPro" id="IPR000157">
    <property type="entry name" value="TIR_dom"/>
</dbReference>
<keyword evidence="2" id="KW-0812">Transmembrane</keyword>
<evidence type="ECO:0000256" key="2">
    <source>
        <dbReference type="SAM" id="Phobius"/>
    </source>
</evidence>
<dbReference type="EMBL" id="BAAAGX010000008">
    <property type="protein sequence ID" value="GAA0236522.1"/>
    <property type="molecule type" value="Genomic_DNA"/>
</dbReference>
<dbReference type="Pfam" id="PF13676">
    <property type="entry name" value="TIR_2"/>
    <property type="match status" value="1"/>
</dbReference>
<dbReference type="SMART" id="SM00255">
    <property type="entry name" value="TIR"/>
    <property type="match status" value="1"/>
</dbReference>
<reference evidence="4 5" key="1">
    <citation type="journal article" date="2019" name="Int. J. Syst. Evol. Microbiol.">
        <title>The Global Catalogue of Microorganisms (GCM) 10K type strain sequencing project: providing services to taxonomists for standard genome sequencing and annotation.</title>
        <authorList>
            <consortium name="The Broad Institute Genomics Platform"/>
            <consortium name="The Broad Institute Genome Sequencing Center for Infectious Disease"/>
            <person name="Wu L."/>
            <person name="Ma J."/>
        </authorList>
    </citation>
    <scope>NUCLEOTIDE SEQUENCE [LARGE SCALE GENOMIC DNA]</scope>
    <source>
        <strain evidence="4 5">JCM 10425</strain>
    </source>
</reference>
<gene>
    <name evidence="4" type="ORF">GCM10009539_22310</name>
</gene>
<name>A0ABN0U2Q8_9ACTN</name>
<dbReference type="InterPro" id="IPR035897">
    <property type="entry name" value="Toll_tir_struct_dom_sf"/>
</dbReference>
<dbReference type="Proteomes" id="UP001500967">
    <property type="component" value="Unassembled WGS sequence"/>
</dbReference>
<evidence type="ECO:0000313" key="4">
    <source>
        <dbReference type="EMBL" id="GAA0236522.1"/>
    </source>
</evidence>
<evidence type="ECO:0000256" key="1">
    <source>
        <dbReference type="SAM" id="MobiDB-lite"/>
    </source>
</evidence>
<sequence length="931" mass="99672">MTTGYHAFISYARDTDRDIEVARQLQHGLQRFARPWYRVRALRVFRDHTDLAAGPLWSTIEHALEHSDWLILVASPSSAASTGVARELDWWLRHKSDATHRLLLALTDGDIQWNGDDFDWHRTTALHPRCAGRFSEEPLWIDLRGDTYVADPDGIANFAAPVLGVGKDTVLAEHRRQRRRTRLTLLLAAVLAVVLTASTAYAGFLADQRGEREAEARETAVARALASAALAAAPTSLDRAAVLIAEAYRRRPADDRVRSALLTISASSPQLTRFLRAEARVTSLFPSADGRVFAAGTADGHVTLWSSRGDRVATARLGEAPVTRLALSRDGSTVVAGIGTTAVVWRSGAPADRAVALRGAVPLAAVTLSPSGQRVGVVRSRDYDDHEITVHRSSDGAVVNRITSDTLSVQRLTMSDDDTVRLCAWRGQVTTFSGHPLAQRGERTYPRLANYWPTVGKVAFPTNCAFSMLNIRGSLTVTPSVPGREAEEAGGKVAIDAADVMTVSTDGKRAAVATAGAIQIAEVSTQNGSGSALPGNSVSAVLTGVPATASIEFLGGGDHVISANGPAVVLWDLTRAGRTARWAAAMAFDDGFPHRVPVRSPPRLLISADGRRAVVESEGPTRAYLVDTATMATVGELPESSLRASSDVFAPLWISADGREVIGTAGRRWVRWRADARLEDISSDLAEDVAGVGTGPAPGEVVVVAASGAVTLRRTSDWTLVRQLRGPERSSSAEARAVAFRPDGGAVAFTLLGRVLVVDTRTGVTTSPAVGTPRTLAYPDRVLLAAFEDGSLRRFGDGRQQLVAPGDARRYPSGGQAVTTDESVYVRVREAESGAALEVTDTRTGVSVGTLPLPFPRSFDPTSTAIRGRFVPHSARLLLVPFGNHLLSLDLDEKHRVSALCDMASRDLSDGDWPTTLEAAPPPDRRCDPNR</sequence>
<feature type="region of interest" description="Disordered" evidence="1">
    <location>
        <begin position="911"/>
        <end position="931"/>
    </location>
</feature>
<protein>
    <recommendedName>
        <fullName evidence="3">TIR domain-containing protein</fullName>
    </recommendedName>
</protein>
<organism evidence="4 5">
    <name type="scientific">Cryptosporangium japonicum</name>
    <dbReference type="NCBI Taxonomy" id="80872"/>
    <lineage>
        <taxon>Bacteria</taxon>
        <taxon>Bacillati</taxon>
        <taxon>Actinomycetota</taxon>
        <taxon>Actinomycetes</taxon>
        <taxon>Cryptosporangiales</taxon>
        <taxon>Cryptosporangiaceae</taxon>
        <taxon>Cryptosporangium</taxon>
    </lineage>
</organism>
<dbReference type="Gene3D" id="3.40.50.10140">
    <property type="entry name" value="Toll/interleukin-1 receptor homology (TIR) domain"/>
    <property type="match status" value="1"/>
</dbReference>
<keyword evidence="2" id="KW-0472">Membrane</keyword>
<feature type="domain" description="TIR" evidence="3">
    <location>
        <begin position="4"/>
        <end position="152"/>
    </location>
</feature>
<feature type="transmembrane region" description="Helical" evidence="2">
    <location>
        <begin position="183"/>
        <end position="204"/>
    </location>
</feature>
<dbReference type="Gene3D" id="2.130.10.10">
    <property type="entry name" value="YVTN repeat-like/Quinoprotein amine dehydrogenase"/>
    <property type="match status" value="1"/>
</dbReference>
<dbReference type="RefSeq" id="WP_344648699.1">
    <property type="nucleotide sequence ID" value="NZ_BAAAGX010000008.1"/>
</dbReference>
<dbReference type="InterPro" id="IPR011047">
    <property type="entry name" value="Quinoprotein_ADH-like_sf"/>
</dbReference>
<evidence type="ECO:0000259" key="3">
    <source>
        <dbReference type="SMART" id="SM00255"/>
    </source>
</evidence>
<accession>A0ABN0U2Q8</accession>
<dbReference type="SUPFAM" id="SSF52200">
    <property type="entry name" value="Toll/Interleukin receptor TIR domain"/>
    <property type="match status" value="1"/>
</dbReference>
<dbReference type="InterPro" id="IPR015943">
    <property type="entry name" value="WD40/YVTN_repeat-like_dom_sf"/>
</dbReference>
<dbReference type="SMART" id="SM00320">
    <property type="entry name" value="WD40"/>
    <property type="match status" value="3"/>
</dbReference>
<evidence type="ECO:0000313" key="5">
    <source>
        <dbReference type="Proteomes" id="UP001500967"/>
    </source>
</evidence>
<comment type="caution">
    <text evidence="4">The sequence shown here is derived from an EMBL/GenBank/DDBJ whole genome shotgun (WGS) entry which is preliminary data.</text>
</comment>
<dbReference type="InterPro" id="IPR001680">
    <property type="entry name" value="WD40_rpt"/>
</dbReference>
<keyword evidence="5" id="KW-1185">Reference proteome</keyword>
<proteinExistence type="predicted"/>
<dbReference type="SUPFAM" id="SSF50998">
    <property type="entry name" value="Quinoprotein alcohol dehydrogenase-like"/>
    <property type="match status" value="1"/>
</dbReference>